<dbReference type="PANTHER" id="PTHR13769">
    <property type="entry name" value="APOLIPOPROTEIN B"/>
    <property type="match status" value="1"/>
</dbReference>
<keyword evidence="2" id="KW-0964">Secreted</keyword>
<dbReference type="PANTHER" id="PTHR13769:SF5">
    <property type="entry name" value="APOLIPOPROTEIN B-100-RELATED"/>
    <property type="match status" value="1"/>
</dbReference>
<keyword evidence="6" id="KW-1185">Reference proteome</keyword>
<dbReference type="GO" id="GO:0034362">
    <property type="term" value="C:low-density lipoprotein particle"/>
    <property type="evidence" value="ECO:0007669"/>
    <property type="project" value="TreeGrafter"/>
</dbReference>
<evidence type="ECO:0000256" key="2">
    <source>
        <dbReference type="ARBA" id="ARBA00022525"/>
    </source>
</evidence>
<comment type="subcellular location">
    <subcellularLocation>
        <location evidence="1">Secreted</location>
    </subcellularLocation>
</comment>
<dbReference type="Proteomes" id="UP001364617">
    <property type="component" value="Unassembled WGS sequence"/>
</dbReference>
<reference evidence="5 6" key="1">
    <citation type="submission" date="2024-02" db="EMBL/GenBank/DDBJ databases">
        <title>Chromosome-level genome assembly of the Eurasian Minnow (Phoxinus phoxinus).</title>
        <authorList>
            <person name="Oriowo T.O."/>
            <person name="Martin S."/>
            <person name="Stange M."/>
            <person name="Chrysostomakis Y."/>
            <person name="Brown T."/>
            <person name="Winkler S."/>
            <person name="Kukowka S."/>
            <person name="Myers E.W."/>
            <person name="Bohne A."/>
        </authorList>
    </citation>
    <scope>NUCLEOTIDE SEQUENCE [LARGE SCALE GENOMIC DNA]</scope>
    <source>
        <strain evidence="5">ZFMK-TIS-60720</strain>
        <tissue evidence="5">Whole Organism</tissue>
    </source>
</reference>
<dbReference type="GO" id="GO:0034359">
    <property type="term" value="C:mature chylomicron"/>
    <property type="evidence" value="ECO:0007669"/>
    <property type="project" value="TreeGrafter"/>
</dbReference>
<accession>A0AAN9D1U8</accession>
<evidence type="ECO:0000313" key="5">
    <source>
        <dbReference type="EMBL" id="KAK7151313.1"/>
    </source>
</evidence>
<proteinExistence type="predicted"/>
<evidence type="ECO:0000259" key="4">
    <source>
        <dbReference type="Pfam" id="PF06448"/>
    </source>
</evidence>
<dbReference type="GO" id="GO:0042953">
    <property type="term" value="P:lipoprotein transport"/>
    <property type="evidence" value="ECO:0007669"/>
    <property type="project" value="TreeGrafter"/>
</dbReference>
<dbReference type="EMBL" id="JAYKXH010000012">
    <property type="protein sequence ID" value="KAK7151313.1"/>
    <property type="molecule type" value="Genomic_DNA"/>
</dbReference>
<dbReference type="GO" id="GO:0050750">
    <property type="term" value="F:low-density lipoprotein particle receptor binding"/>
    <property type="evidence" value="ECO:0007669"/>
    <property type="project" value="TreeGrafter"/>
</dbReference>
<dbReference type="GO" id="GO:0030301">
    <property type="term" value="P:cholesterol transport"/>
    <property type="evidence" value="ECO:0007669"/>
    <property type="project" value="TreeGrafter"/>
</dbReference>
<name>A0AAN9D1U8_9TELE</name>
<gene>
    <name evidence="5" type="ORF">R3I93_012300</name>
</gene>
<dbReference type="GO" id="GO:0006642">
    <property type="term" value="P:triglyceride mobilization"/>
    <property type="evidence" value="ECO:0007669"/>
    <property type="project" value="TreeGrafter"/>
</dbReference>
<dbReference type="InterPro" id="IPR009454">
    <property type="entry name" value="Lipid_transpt_open_b-sht"/>
</dbReference>
<dbReference type="Pfam" id="PF06448">
    <property type="entry name" value="DUF1081"/>
    <property type="match status" value="1"/>
</dbReference>
<organism evidence="5 6">
    <name type="scientific">Phoxinus phoxinus</name>
    <name type="common">Eurasian minnow</name>
    <dbReference type="NCBI Taxonomy" id="58324"/>
    <lineage>
        <taxon>Eukaryota</taxon>
        <taxon>Metazoa</taxon>
        <taxon>Chordata</taxon>
        <taxon>Craniata</taxon>
        <taxon>Vertebrata</taxon>
        <taxon>Euteleostomi</taxon>
        <taxon>Actinopterygii</taxon>
        <taxon>Neopterygii</taxon>
        <taxon>Teleostei</taxon>
        <taxon>Ostariophysi</taxon>
        <taxon>Cypriniformes</taxon>
        <taxon>Leuciscidae</taxon>
        <taxon>Phoxininae</taxon>
        <taxon>Phoxinus</taxon>
    </lineage>
</organism>
<feature type="domain" description="Lipid transport open beta-sheet" evidence="4">
    <location>
        <begin position="2"/>
        <end position="79"/>
    </location>
</feature>
<evidence type="ECO:0000256" key="3">
    <source>
        <dbReference type="ARBA" id="ARBA00023180"/>
    </source>
</evidence>
<dbReference type="GO" id="GO:0034361">
    <property type="term" value="C:very-low-density lipoprotein particle"/>
    <property type="evidence" value="ECO:0007669"/>
    <property type="project" value="TreeGrafter"/>
</dbReference>
<protein>
    <recommendedName>
        <fullName evidence="4">Lipid transport open beta-sheet domain-containing protein</fullName>
    </recommendedName>
</protein>
<dbReference type="GO" id="GO:0120020">
    <property type="term" value="F:cholesterol transfer activity"/>
    <property type="evidence" value="ECO:0007669"/>
    <property type="project" value="TreeGrafter"/>
</dbReference>
<dbReference type="InterPro" id="IPR052418">
    <property type="entry name" value="Apolipoprotein_B"/>
</dbReference>
<sequence length="1739" mass="191118">MSNDAAPYFPLTGDSKFAVELHPSEEVTEYIATISYAYEDEADKVTFSLKAEGTSHEARHVVILNRQQYGISAELLIDSLQLDAKVSAKLKHGEKLTLEIESDLKLPETTSVQTLILKYENEKIEAELKSDVRSEIQRIIPNINATVNSLLDRQIGLNELKIRDVLAKAVAILGVHTMPVITLPERLFLNVEAAVKYHFGQRYYTITLPLPLGGKSSRDLNFPTTLSTPNLIVPHLGLEFESASVNLPEFFIPGSVSLSVPTLGLVELSGKLNSNFYNLEADVSAARDPAERYSAKLEVTGTSPVDLLSLKVEGSALVETTPDDSLKANVKAVLRHKIIDATIGIDGEVELAEKLSVKSKSKLEVTSCVGVQISLEHNGQFGVDSEEISGDVNLEGYFKAGSVNVSGNLVQSVSVLPFRQEAKMNSSLKVDSKLLQAQNSFAVAFANGELMILSNNTAFDNLLTLLNIAKITFNESQLDLNSHTKAQVLGLKIQNVVETRAGFEAVSIKIETSSDSIEERIHSLVTGALDISGLAIHSDASVKLTGHQAVHKAILNLNKDGLRTNGTTSLQSLLSQQELKHTFEITYKNETVIAQCKTIGEIMGSHINHNTELEIAGVSVKLKNHIHFNSILFKFDTNTDGTSIPFRLNFNASVNGKDSIYFPYVHAKHNFNAKVFLKAKPKSIAHSHECKISSSLELENSFYIKSQFKSMSNTLLIPSEQKIKVKVKAEVNDYAIEQEIRAYNSPARLGLEGSGKVHTNLFNTANTSYQDFAVSSFLKYDKSNDTQSISLPFIESFSGVPDNIRIALVSMGETLRKYINREGIASKIQNIPRHLSDFVSNLNFERRAMQLKHALKALYQENALKLKGLIGAFEKLVSDMVNSFSEALDILRELIVIGMHIDKVVEILPKHIKVLIFSIIEDVKNILSLINTHGYTKLNEIFHPASAENKLDSQIPANSTSLLVPSFGKLYGEFIISSPLYNARTSAEFKNASKRYPLFTACINTKGTSANLDILSYDLESTAEISIPETSPVIVFATFKLTHIELILEQQGSLTLNGSASNNTYFLENVNKYQVSIPSHSLSGDVILIQKAVACQDDAAFTLTVKNEGTGRFFVQDFCEEGTHESDLRLKMGIGAAKLSFTGHTDSDALQMKMKMKVNADAVALSHIEFNARVETESPYIKNSLLVASGKARLGDMMVEIKASHVTSVVGAVSGVLSNTANIMTCPSEVSIDFQNRGIAKINLFESFLANVDVQKDYAVTFNSDIQEIRSVAVAYLNNYNYSHNFTASNNKAEMGIYTVVNCVTSFEYLNAAEMFVPAIFKITSIRELNLNDNTGLWYDFTTSDQPFNLSAKLVYQKSWFAPIIDLGLIVPSLGNLVSEVSFKSSILKLNANAGIYPKDYWMRVSATTASVFQGLKAKLDGTTSLTTKSGLKLASSLSLENAHIAGNHESNLTLEDIYEAVLSVDTVAKINLASFTIDATHQLSADTKAHPKAASNLKFKYTFDRPDSVSAGHGDAENTLKLDATLSFISIESATQVTTDSTFPDAIGLKGKMYNQANMYVNADGLKSNLKTTGNGYIDFEYSKFGFDISDQLTLEGDLDRMYSVREIDSNYTYIYDRHANYKSAELLINHTALGKVELVPLSTLLAAVDMFLTQPIPSDFDVRHIITGSLFSSDGFNYKIEVFSRWFNSSEEISGEYSDVPVLKGVFGRSSNLTSPSTLITYQGEISAELHTGDKSP</sequence>
<keyword evidence="3" id="KW-0325">Glycoprotein</keyword>
<evidence type="ECO:0000313" key="6">
    <source>
        <dbReference type="Proteomes" id="UP001364617"/>
    </source>
</evidence>
<comment type="caution">
    <text evidence="5">The sequence shown here is derived from an EMBL/GenBank/DDBJ whole genome shotgun (WGS) entry which is preliminary data.</text>
</comment>
<evidence type="ECO:0000256" key="1">
    <source>
        <dbReference type="ARBA" id="ARBA00004613"/>
    </source>
</evidence>
<dbReference type="GO" id="GO:0042632">
    <property type="term" value="P:cholesterol homeostasis"/>
    <property type="evidence" value="ECO:0007669"/>
    <property type="project" value="TreeGrafter"/>
</dbReference>